<dbReference type="OrthoDB" id="5174513at2"/>
<dbReference type="CDD" id="cd24076">
    <property type="entry name" value="ASKHA_ATPase_ROK_BsXylR-like"/>
    <property type="match status" value="1"/>
</dbReference>
<reference evidence="4 5" key="1">
    <citation type="submission" date="2019-03" db="EMBL/GenBank/DDBJ databases">
        <title>Genomic Encyclopedia of Type Strains, Phase IV (KMG-IV): sequencing the most valuable type-strain genomes for metagenomic binning, comparative biology and taxonomic classification.</title>
        <authorList>
            <person name="Goeker M."/>
        </authorList>
    </citation>
    <scope>NUCLEOTIDE SEQUENCE [LARGE SCALE GENOMIC DNA]</scope>
    <source>
        <strain evidence="4 5">DSM 44684</strain>
    </source>
</reference>
<dbReference type="GO" id="GO:0003700">
    <property type="term" value="F:DNA-binding transcription factor activity"/>
    <property type="evidence" value="ECO:0007669"/>
    <property type="project" value="InterPro"/>
</dbReference>
<sequence>MSDTTPVPASQLGMRRQNLALVLRLVATHTPISRATVAARSGLTRAAVSSLVDELITTGLVREGPATTSGRAGRPGRILAMNDRGPAGLGIEVGVGHLAVCVVDLRGDIRVSRRVEVANARREPTSTLTALARLTDEACAEAATLDLRPLPPVLAVPGLLADRSGTVVHAPNLGWHNVPTTQLWPGTAPAKVDNEANLGAMAELWTGHAATDFLHVSAEMGIGAALVVDGHLHTGSRGYAGELGHVPIHPEGPPCTCGAHGCLEQYASQDAVLRAAELTERALDADPITLLTERAAAGDTVTLQAIRRAGDALGIALVTAISLVDPAAVVLGGAYAELAPWLLPHIRNQIRSRLTVRPFDTEAITASALGRGGPVLGAALTGIQRILAAPGTFDAEQPPGRQSTFCGSEPPVE</sequence>
<keyword evidence="4" id="KW-0418">Kinase</keyword>
<dbReference type="Pfam" id="PF00480">
    <property type="entry name" value="ROK"/>
    <property type="match status" value="1"/>
</dbReference>
<evidence type="ECO:0000259" key="3">
    <source>
        <dbReference type="Pfam" id="PF12802"/>
    </source>
</evidence>
<feature type="domain" description="HTH marR-type" evidence="3">
    <location>
        <begin position="20"/>
        <end position="72"/>
    </location>
</feature>
<dbReference type="STRING" id="1210063.GCA_001612665_06593"/>
<feature type="region of interest" description="Disordered" evidence="2">
    <location>
        <begin position="392"/>
        <end position="413"/>
    </location>
</feature>
<protein>
    <submittedName>
        <fullName evidence="4">Putative NBD/HSP70 family sugar kinase</fullName>
    </submittedName>
</protein>
<name>A0A4R1F1L4_9NOCA</name>
<dbReference type="EMBL" id="SMFR01000014">
    <property type="protein sequence ID" value="TCJ88046.1"/>
    <property type="molecule type" value="Genomic_DNA"/>
</dbReference>
<dbReference type="AlphaFoldDB" id="A0A4R1F1L4"/>
<dbReference type="Pfam" id="PF12802">
    <property type="entry name" value="MarR_2"/>
    <property type="match status" value="1"/>
</dbReference>
<evidence type="ECO:0000313" key="4">
    <source>
        <dbReference type="EMBL" id="TCJ88046.1"/>
    </source>
</evidence>
<dbReference type="InterPro" id="IPR036390">
    <property type="entry name" value="WH_DNA-bd_sf"/>
</dbReference>
<proteinExistence type="inferred from homology"/>
<dbReference type="Gene3D" id="3.30.420.40">
    <property type="match status" value="2"/>
</dbReference>
<dbReference type="PANTHER" id="PTHR18964">
    <property type="entry name" value="ROK (REPRESSOR, ORF, KINASE) FAMILY"/>
    <property type="match status" value="1"/>
</dbReference>
<dbReference type="GO" id="GO:0016301">
    <property type="term" value="F:kinase activity"/>
    <property type="evidence" value="ECO:0007669"/>
    <property type="project" value="UniProtKB-KW"/>
</dbReference>
<dbReference type="PANTHER" id="PTHR18964:SF149">
    <property type="entry name" value="BIFUNCTIONAL UDP-N-ACETYLGLUCOSAMINE 2-EPIMERASE_N-ACETYLMANNOSAMINE KINASE"/>
    <property type="match status" value="1"/>
</dbReference>
<dbReference type="InterPro" id="IPR000835">
    <property type="entry name" value="HTH_MarR-typ"/>
</dbReference>
<dbReference type="InterPro" id="IPR000600">
    <property type="entry name" value="ROK"/>
</dbReference>
<keyword evidence="5" id="KW-1185">Reference proteome</keyword>
<comment type="caution">
    <text evidence="4">The sequence shown here is derived from an EMBL/GenBank/DDBJ whole genome shotgun (WGS) entry which is preliminary data.</text>
</comment>
<dbReference type="RefSeq" id="WP_067460559.1">
    <property type="nucleotide sequence ID" value="NZ_SMFR01000014.1"/>
</dbReference>
<accession>A0A4R1F1L4</accession>
<evidence type="ECO:0000313" key="5">
    <source>
        <dbReference type="Proteomes" id="UP000294856"/>
    </source>
</evidence>
<dbReference type="SUPFAM" id="SSF53067">
    <property type="entry name" value="Actin-like ATPase domain"/>
    <property type="match status" value="1"/>
</dbReference>
<comment type="similarity">
    <text evidence="1">Belongs to the ROK (NagC/XylR) family.</text>
</comment>
<dbReference type="Proteomes" id="UP000294856">
    <property type="component" value="Unassembled WGS sequence"/>
</dbReference>
<dbReference type="SUPFAM" id="SSF46785">
    <property type="entry name" value="Winged helix' DNA-binding domain"/>
    <property type="match status" value="1"/>
</dbReference>
<gene>
    <name evidence="4" type="ORF">DFR71_6685</name>
</gene>
<dbReference type="InterPro" id="IPR043129">
    <property type="entry name" value="ATPase_NBD"/>
</dbReference>
<dbReference type="InterPro" id="IPR036388">
    <property type="entry name" value="WH-like_DNA-bd_sf"/>
</dbReference>
<organism evidence="4 5">
    <name type="scientific">Nocardia alba</name>
    <dbReference type="NCBI Taxonomy" id="225051"/>
    <lineage>
        <taxon>Bacteria</taxon>
        <taxon>Bacillati</taxon>
        <taxon>Actinomycetota</taxon>
        <taxon>Actinomycetes</taxon>
        <taxon>Mycobacteriales</taxon>
        <taxon>Nocardiaceae</taxon>
        <taxon>Nocardia</taxon>
    </lineage>
</organism>
<evidence type="ECO:0000256" key="1">
    <source>
        <dbReference type="ARBA" id="ARBA00006479"/>
    </source>
</evidence>
<dbReference type="Gene3D" id="1.10.10.10">
    <property type="entry name" value="Winged helix-like DNA-binding domain superfamily/Winged helix DNA-binding domain"/>
    <property type="match status" value="1"/>
</dbReference>
<evidence type="ECO:0000256" key="2">
    <source>
        <dbReference type="SAM" id="MobiDB-lite"/>
    </source>
</evidence>
<keyword evidence="4" id="KW-0808">Transferase</keyword>